<dbReference type="Pfam" id="PF00622">
    <property type="entry name" value="SPRY"/>
    <property type="match status" value="1"/>
</dbReference>
<dbReference type="Gene3D" id="3.30.160.60">
    <property type="entry name" value="Classic Zinc Finger"/>
    <property type="match status" value="1"/>
</dbReference>
<protein>
    <recommendedName>
        <fullName evidence="13">E3 ubiquitin-protein ligase TRIM39-like</fullName>
    </recommendedName>
</protein>
<keyword evidence="12" id="KW-1185">Reference proteome</keyword>
<keyword evidence="4" id="KW-0862">Zinc</keyword>
<dbReference type="InterPro" id="IPR051051">
    <property type="entry name" value="E3_ubiq-ligase_TRIM/RNF"/>
</dbReference>
<name>A0A3B3Z2J2_9TELE</name>
<dbReference type="Proteomes" id="UP000261480">
    <property type="component" value="Unplaced"/>
</dbReference>
<dbReference type="FunFam" id="2.60.120.920:FF:000004">
    <property type="entry name" value="Butyrophilin subfamily 1 member A1"/>
    <property type="match status" value="1"/>
</dbReference>
<dbReference type="Pfam" id="PF13445">
    <property type="entry name" value="zf-RING_UBOX"/>
    <property type="match status" value="1"/>
</dbReference>
<dbReference type="InterPro" id="IPR013320">
    <property type="entry name" value="ConA-like_dom_sf"/>
</dbReference>
<reference evidence="11" key="1">
    <citation type="submission" date="2025-08" db="UniProtKB">
        <authorList>
            <consortium name="Ensembl"/>
        </authorList>
    </citation>
    <scope>IDENTIFICATION</scope>
</reference>
<evidence type="ECO:0000259" key="9">
    <source>
        <dbReference type="PROSITE" id="PS50119"/>
    </source>
</evidence>
<evidence type="ECO:0000313" key="12">
    <source>
        <dbReference type="Proteomes" id="UP000261480"/>
    </source>
</evidence>
<dbReference type="PRINTS" id="PR01407">
    <property type="entry name" value="BUTYPHLNCDUF"/>
</dbReference>
<evidence type="ECO:0000259" key="8">
    <source>
        <dbReference type="PROSITE" id="PS50089"/>
    </source>
</evidence>
<evidence type="ECO:0000259" key="10">
    <source>
        <dbReference type="PROSITE" id="PS50188"/>
    </source>
</evidence>
<dbReference type="SUPFAM" id="SSF49899">
    <property type="entry name" value="Concanavalin A-like lectins/glucanases"/>
    <property type="match status" value="1"/>
</dbReference>
<accession>A0A3B3Z2J2</accession>
<dbReference type="PROSITE" id="PS50188">
    <property type="entry name" value="B302_SPRY"/>
    <property type="match status" value="1"/>
</dbReference>
<dbReference type="Pfam" id="PF00643">
    <property type="entry name" value="zf-B_box"/>
    <property type="match status" value="1"/>
</dbReference>
<feature type="coiled-coil region" evidence="7">
    <location>
        <begin position="242"/>
        <end position="330"/>
    </location>
</feature>
<evidence type="ECO:0000256" key="4">
    <source>
        <dbReference type="ARBA" id="ARBA00022833"/>
    </source>
</evidence>
<dbReference type="AlphaFoldDB" id="A0A3B3Z2J2"/>
<dbReference type="PROSITE" id="PS00518">
    <property type="entry name" value="ZF_RING_1"/>
    <property type="match status" value="1"/>
</dbReference>
<dbReference type="PROSITE" id="PS50119">
    <property type="entry name" value="ZF_BBOX"/>
    <property type="match status" value="1"/>
</dbReference>
<dbReference type="Pfam" id="PF13765">
    <property type="entry name" value="PRY"/>
    <property type="match status" value="1"/>
</dbReference>
<evidence type="ECO:0000256" key="5">
    <source>
        <dbReference type="ARBA" id="ARBA00022859"/>
    </source>
</evidence>
<evidence type="ECO:0000256" key="6">
    <source>
        <dbReference type="PROSITE-ProRule" id="PRU00024"/>
    </source>
</evidence>
<dbReference type="GO" id="GO:0045087">
    <property type="term" value="P:innate immune response"/>
    <property type="evidence" value="ECO:0007669"/>
    <property type="project" value="UniProtKB-KW"/>
</dbReference>
<dbReference type="InterPro" id="IPR027370">
    <property type="entry name" value="Znf-RING_euk"/>
</dbReference>
<keyword evidence="5" id="KW-0391">Immunity</keyword>
<dbReference type="SUPFAM" id="SSF57850">
    <property type="entry name" value="RING/U-box"/>
    <property type="match status" value="1"/>
</dbReference>
<dbReference type="SMART" id="SM00589">
    <property type="entry name" value="PRY"/>
    <property type="match status" value="1"/>
</dbReference>
<evidence type="ECO:0000256" key="7">
    <source>
        <dbReference type="SAM" id="Coils"/>
    </source>
</evidence>
<evidence type="ECO:0000256" key="3">
    <source>
        <dbReference type="ARBA" id="ARBA00022771"/>
    </source>
</evidence>
<dbReference type="InterPro" id="IPR000315">
    <property type="entry name" value="Znf_B-box"/>
</dbReference>
<dbReference type="PROSITE" id="PS50089">
    <property type="entry name" value="ZF_RING_2"/>
    <property type="match status" value="1"/>
</dbReference>
<dbReference type="InterPro" id="IPR003877">
    <property type="entry name" value="SPRY_dom"/>
</dbReference>
<feature type="domain" description="B box-type" evidence="9">
    <location>
        <begin position="183"/>
        <end position="223"/>
    </location>
</feature>
<dbReference type="Ensembl" id="ENSPMET00000028283.1">
    <property type="protein sequence ID" value="ENSPMEP00000033465.1"/>
    <property type="gene ID" value="ENSPMEG00000021973.1"/>
</dbReference>
<proteinExistence type="predicted"/>
<dbReference type="CDD" id="cd19769">
    <property type="entry name" value="Bbox2_TRIM16-like"/>
    <property type="match status" value="1"/>
</dbReference>
<dbReference type="Pfam" id="PF25600">
    <property type="entry name" value="TRIM_CC"/>
    <property type="match status" value="1"/>
</dbReference>
<keyword evidence="7" id="KW-0175">Coiled coil</keyword>
<dbReference type="SMART" id="SM00184">
    <property type="entry name" value="RING"/>
    <property type="match status" value="1"/>
</dbReference>
<dbReference type="InterPro" id="IPR003879">
    <property type="entry name" value="Butyrophylin_SPRY"/>
</dbReference>
<dbReference type="PANTHER" id="PTHR25465:SF32">
    <property type="entry name" value="BLOODTHIRSTY-RELATED GENE FAMILY, MEMBER 16 ISOFORM X1-RELATED"/>
    <property type="match status" value="1"/>
</dbReference>
<dbReference type="Gene3D" id="4.10.830.40">
    <property type="match status" value="1"/>
</dbReference>
<reference evidence="11" key="2">
    <citation type="submission" date="2025-09" db="UniProtKB">
        <authorList>
            <consortium name="Ensembl"/>
        </authorList>
    </citation>
    <scope>IDENTIFICATION</scope>
</reference>
<feature type="domain" description="B30.2/SPRY" evidence="10">
    <location>
        <begin position="382"/>
        <end position="577"/>
    </location>
</feature>
<dbReference type="InterPro" id="IPR043136">
    <property type="entry name" value="B30.2/SPRY_sf"/>
</dbReference>
<dbReference type="InterPro" id="IPR006574">
    <property type="entry name" value="PRY"/>
</dbReference>
<dbReference type="SMART" id="SM00449">
    <property type="entry name" value="SPRY"/>
    <property type="match status" value="1"/>
</dbReference>
<dbReference type="CDD" id="cd13733">
    <property type="entry name" value="SPRY_PRY_C-I_1"/>
    <property type="match status" value="1"/>
</dbReference>
<dbReference type="InterPro" id="IPR058030">
    <property type="entry name" value="TRIM8/14/16/25/29/45/65_CC"/>
</dbReference>
<keyword evidence="2" id="KW-0479">Metal-binding</keyword>
<dbReference type="GO" id="GO:0008270">
    <property type="term" value="F:zinc ion binding"/>
    <property type="evidence" value="ECO:0007669"/>
    <property type="project" value="UniProtKB-KW"/>
</dbReference>
<dbReference type="InterPro" id="IPR017907">
    <property type="entry name" value="Znf_RING_CS"/>
</dbReference>
<keyword evidence="1" id="KW-0399">Innate immunity</keyword>
<dbReference type="Gene3D" id="2.60.120.920">
    <property type="match status" value="1"/>
</dbReference>
<organism evidence="11 12">
    <name type="scientific">Poecilia mexicana</name>
    <dbReference type="NCBI Taxonomy" id="48701"/>
    <lineage>
        <taxon>Eukaryota</taxon>
        <taxon>Metazoa</taxon>
        <taxon>Chordata</taxon>
        <taxon>Craniata</taxon>
        <taxon>Vertebrata</taxon>
        <taxon>Euteleostomi</taxon>
        <taxon>Actinopterygii</taxon>
        <taxon>Neopterygii</taxon>
        <taxon>Teleostei</taxon>
        <taxon>Neoteleostei</taxon>
        <taxon>Acanthomorphata</taxon>
        <taxon>Ovalentaria</taxon>
        <taxon>Atherinomorphae</taxon>
        <taxon>Cyprinodontiformes</taxon>
        <taxon>Poeciliidae</taxon>
        <taxon>Poeciliinae</taxon>
        <taxon>Poecilia</taxon>
    </lineage>
</organism>
<evidence type="ECO:0000313" key="11">
    <source>
        <dbReference type="Ensembl" id="ENSPMEP00000033465.1"/>
    </source>
</evidence>
<keyword evidence="3 6" id="KW-0863">Zinc-finger</keyword>
<evidence type="ECO:0000256" key="2">
    <source>
        <dbReference type="ARBA" id="ARBA00022723"/>
    </source>
</evidence>
<dbReference type="Gene3D" id="3.30.40.10">
    <property type="entry name" value="Zinc/RING finger domain, C3HC4 (zinc finger)"/>
    <property type="match status" value="1"/>
</dbReference>
<evidence type="ECO:0008006" key="13">
    <source>
        <dbReference type="Google" id="ProtNLM"/>
    </source>
</evidence>
<dbReference type="STRING" id="48701.ENSPMEP00000033465"/>
<dbReference type="PANTHER" id="PTHR25465">
    <property type="entry name" value="B-BOX DOMAIN CONTAINING"/>
    <property type="match status" value="1"/>
</dbReference>
<dbReference type="SUPFAM" id="SSF57845">
    <property type="entry name" value="B-box zinc-binding domain"/>
    <property type="match status" value="1"/>
</dbReference>
<dbReference type="InterPro" id="IPR001841">
    <property type="entry name" value="Znf_RING"/>
</dbReference>
<dbReference type="InterPro" id="IPR001870">
    <property type="entry name" value="B30.2/SPRY"/>
</dbReference>
<dbReference type="GO" id="GO:0005737">
    <property type="term" value="C:cytoplasm"/>
    <property type="evidence" value="ECO:0007669"/>
    <property type="project" value="UniProtKB-ARBA"/>
</dbReference>
<feature type="domain" description="RING-type" evidence="8">
    <location>
        <begin position="59"/>
        <end position="99"/>
    </location>
</feature>
<evidence type="ECO:0000256" key="1">
    <source>
        <dbReference type="ARBA" id="ARBA00022588"/>
    </source>
</evidence>
<sequence length="591" mass="67286">MGKKKFPQGVVTAKWEGLWLDSHNAQCLPLLQARSSFTFRDKKVMASHGLFLSKEQFQCCICQDVFSEPVSIPCGHSFCFTCIKAHWEGRLSIDCPRCHTEYKVCPELCENSFAKEMSEKIRAGRQDGVPGMTVSCGACVGKQTKALKSCLVCLTSYCESHLEPHLRVGVLKAHKLIEPVEMLENRVCRRHQELLELFCRSHQKFVCVQCVKTDHRCNDTVPLERESQDKKGQIKMIQGEVQQRIQDRLQKLEEIRHNLELSKENTKRDIEESGQVFSALSRSIERSRAELIELIQRKQKAAEMRAKRLIAGVETEISELLRRRRELEQLLHHEDHLHVLQSFPAVSSLPSTEDSSDIVVHSETCLGTIRRAVADFREQLQLQLDKLSSREYEKIQQYPADVLLDPRTANPWLVLSEDGRQVQDGDVMRNVADLPERFDKAPCVLALMGFTTGRRYWEVHVGDKTAWDLGVARASVKRKGAVTLSPDDGFWTVCLRKGAELWACAGEAELLCVSKRPKVIGVFLDYEDGVVSFYNAETGSHIYSFTGFRFTEAIFPFFNPDTNENGTNKLPLTIQPIRKRIFGTDLDDITI</sequence>
<dbReference type="InterPro" id="IPR013083">
    <property type="entry name" value="Znf_RING/FYVE/PHD"/>
</dbReference>